<accession>A0A323UQI8</accession>
<evidence type="ECO:0000313" key="2">
    <source>
        <dbReference type="Proteomes" id="UP000248134"/>
    </source>
</evidence>
<reference evidence="1 2" key="1">
    <citation type="submission" date="2018-06" db="EMBL/GenBank/DDBJ databases">
        <title>Draft Whole-Genome Sequence of the purple photosynthetic bacterium Rhodospeudomonas palustris XCP.</title>
        <authorList>
            <person name="Rayyan A."/>
            <person name="Meyer T.E."/>
            <person name="Kyndt J.A."/>
        </authorList>
    </citation>
    <scope>NUCLEOTIDE SEQUENCE [LARGE SCALE GENOMIC DNA]</scope>
    <source>
        <strain evidence="1 2">XCP</strain>
    </source>
</reference>
<name>A0A323UQI8_RHOPL</name>
<gene>
    <name evidence="1" type="ORF">DNX69_00480</name>
</gene>
<dbReference type="Proteomes" id="UP000248134">
    <property type="component" value="Unassembled WGS sequence"/>
</dbReference>
<comment type="caution">
    <text evidence="1">The sequence shown here is derived from an EMBL/GenBank/DDBJ whole genome shotgun (WGS) entry which is preliminary data.</text>
</comment>
<proteinExistence type="predicted"/>
<protein>
    <submittedName>
        <fullName evidence="1">Uncharacterized protein</fullName>
    </submittedName>
</protein>
<sequence>MVYNTNIRALRYDARQGKALTDAEELRVKREAERYIDAGGLRRGGPRLLVPLNRPARAFNPFRSKPPKIDAEHVVVRFEGAMVARPFIRSETPPRRSRNLFQEFKLAALADLERVERMDMMRAPTWVVGRPALRDPRSPAAGVRSRWIDGEHFIARLKKRGYCYLGSGCYSTVLYKPGSNRVVKVSRRPDNWLDYVLWATKAGYAGTFAPVVHSFRRFNQGLDGEFYVAVVERLVETVNDIERRDRRHRAVKAQGFLRSYIHANHDQDGVAADRLFAGSLRFAVELRMEFRGAGLDLHAGNWMTREDGQLVCTDPVCEGRSTAPSRMRNRDLRALQAA</sequence>
<organism evidence="1 2">
    <name type="scientific">Rhodopseudomonas palustris</name>
    <dbReference type="NCBI Taxonomy" id="1076"/>
    <lineage>
        <taxon>Bacteria</taxon>
        <taxon>Pseudomonadati</taxon>
        <taxon>Pseudomonadota</taxon>
        <taxon>Alphaproteobacteria</taxon>
        <taxon>Hyphomicrobiales</taxon>
        <taxon>Nitrobacteraceae</taxon>
        <taxon>Rhodopseudomonas</taxon>
    </lineage>
</organism>
<evidence type="ECO:0000313" key="1">
    <source>
        <dbReference type="EMBL" id="PZA13940.1"/>
    </source>
</evidence>
<dbReference type="AlphaFoldDB" id="A0A323UQI8"/>
<dbReference type="EMBL" id="QKQS01000001">
    <property type="protein sequence ID" value="PZA13940.1"/>
    <property type="molecule type" value="Genomic_DNA"/>
</dbReference>
<dbReference type="RefSeq" id="WP_133255947.1">
    <property type="nucleotide sequence ID" value="NZ_QKQS01000001.1"/>
</dbReference>